<organism evidence="1 2">
    <name type="scientific">Fredinandcohnia quinoae</name>
    <dbReference type="NCBI Taxonomy" id="2918902"/>
    <lineage>
        <taxon>Bacteria</taxon>
        <taxon>Bacillati</taxon>
        <taxon>Bacillota</taxon>
        <taxon>Bacilli</taxon>
        <taxon>Bacillales</taxon>
        <taxon>Bacillaceae</taxon>
        <taxon>Fredinandcohnia</taxon>
    </lineage>
</organism>
<dbReference type="EMBL" id="JAKTTI010000032">
    <property type="protein sequence ID" value="MCH1627041.1"/>
    <property type="molecule type" value="Genomic_DNA"/>
</dbReference>
<reference evidence="1" key="1">
    <citation type="submission" date="2022-02" db="EMBL/GenBank/DDBJ databases">
        <title>Fredinandcohnia quinoae sp. nov. isolated from Chenopodium quinoa seeds.</title>
        <authorList>
            <person name="Saati-Santamaria Z."/>
            <person name="Flores-Felix J.D."/>
            <person name="Igual J.M."/>
            <person name="Velazquez E."/>
            <person name="Garcia-Fraile P."/>
            <person name="Martinez-Molina E."/>
        </authorList>
    </citation>
    <scope>NUCLEOTIDE SEQUENCE</scope>
    <source>
        <strain evidence="1">SECRCQ15</strain>
    </source>
</reference>
<evidence type="ECO:0000313" key="1">
    <source>
        <dbReference type="EMBL" id="MCH1627041.1"/>
    </source>
</evidence>
<gene>
    <name evidence="1" type="ORF">MJG50_17045</name>
</gene>
<protein>
    <submittedName>
        <fullName evidence="1">Uncharacterized protein</fullName>
    </submittedName>
</protein>
<comment type="caution">
    <text evidence="1">The sequence shown here is derived from an EMBL/GenBank/DDBJ whole genome shotgun (WGS) entry which is preliminary data.</text>
</comment>
<dbReference type="Proteomes" id="UP001431131">
    <property type="component" value="Unassembled WGS sequence"/>
</dbReference>
<accession>A0AAW5EC57</accession>
<evidence type="ECO:0000313" key="2">
    <source>
        <dbReference type="Proteomes" id="UP001431131"/>
    </source>
</evidence>
<sequence length="96" mass="11091">MKFEVSKEAAQWYIDEMELKQGDYVQFYVKLYGGIPTVHPNYSLGVEVGKEGEVIIKDVVEGVTFYFNNQDAWFLEEYDMKIVVANGEADFIFTKS</sequence>
<proteinExistence type="predicted"/>
<dbReference type="RefSeq" id="WP_240256957.1">
    <property type="nucleotide sequence ID" value="NZ_JAKTTI010000032.1"/>
</dbReference>
<dbReference type="AlphaFoldDB" id="A0AAW5EC57"/>
<keyword evidence="2" id="KW-1185">Reference proteome</keyword>
<name>A0AAW5EC57_9BACI</name>